<evidence type="ECO:0000256" key="4">
    <source>
        <dbReference type="ARBA" id="ARBA00012723"/>
    </source>
</evidence>
<dbReference type="InterPro" id="IPR013766">
    <property type="entry name" value="Thioredoxin_domain"/>
</dbReference>
<keyword evidence="9" id="KW-0413">Isomerase</keyword>
<dbReference type="PANTHER" id="PTHR45815:SF3">
    <property type="entry name" value="PROTEIN DISULFIDE-ISOMERASE A6"/>
    <property type="match status" value="1"/>
</dbReference>
<organism evidence="14 15">
    <name type="scientific">Blepharisma stoltei</name>
    <dbReference type="NCBI Taxonomy" id="1481888"/>
    <lineage>
        <taxon>Eukaryota</taxon>
        <taxon>Sar</taxon>
        <taxon>Alveolata</taxon>
        <taxon>Ciliophora</taxon>
        <taxon>Postciliodesmatophora</taxon>
        <taxon>Heterotrichea</taxon>
        <taxon>Heterotrichida</taxon>
        <taxon>Blepharismidae</taxon>
        <taxon>Blepharisma</taxon>
    </lineage>
</organism>
<name>A0AAU9J021_9CILI</name>
<dbReference type="EMBL" id="CAJZBQ010000018">
    <property type="protein sequence ID" value="CAG9317276.1"/>
    <property type="molecule type" value="Genomic_DNA"/>
</dbReference>
<sequence length="529" mass="59357">MELKHVFLLPILFAAALYTEDGAVVQLTEANFATEVLNSEDFWIVEFFAPWCGHCQKLAPEYEKAAESLKGIAKLGAVDMTKHGVVGNPYSIQGYPTLKVFYTDKKNPQEYSGGRTAKSIVNYVLKQLGKEVEDEEPEPSNAPLYTEDGSIVHLTEANFATEVLNSEDFWIVEFYAPWCGHCQKLAPEYKKAAESLKGIAKLGAVDMTKDGLVGTPYNIQGYPTLKVFHTDKKNPLDYSGGRTAKSIVNYVLKQLGKEPETSKSALVEEEVYVLTDDNFENIVKQSKDVWLIDFYAPWCGHCKSLAPEFAKAAAELKGQVKLGKVDVTENTELAEKFKVSEYPTLKIFPPENKEEYEAFINARSSDVIVKTALEKLDSYGVSIPISQFTKLEVLQKNCEKNVCIIGFLPHIYDSSAEERNRYLEVFQELVKKNRGKPISFLWAQAGDHYKFEQMVGVGMGYPAVIAISLPKSRFALMRAAFSMQEVNSFVNKILIGGVSLQEFKELPKIAEVEAWDGKDKQPEYRSEDL</sequence>
<evidence type="ECO:0000256" key="3">
    <source>
        <dbReference type="ARBA" id="ARBA00006347"/>
    </source>
</evidence>
<dbReference type="Proteomes" id="UP001162131">
    <property type="component" value="Unassembled WGS sequence"/>
</dbReference>
<keyword evidence="10" id="KW-0676">Redox-active center</keyword>
<feature type="domain" description="Thioredoxin" evidence="13">
    <location>
        <begin position="252"/>
        <end position="378"/>
    </location>
</feature>
<dbReference type="GO" id="GO:0015035">
    <property type="term" value="F:protein-disulfide reductase activity"/>
    <property type="evidence" value="ECO:0007669"/>
    <property type="project" value="TreeGrafter"/>
</dbReference>
<proteinExistence type="inferred from homology"/>
<evidence type="ECO:0000259" key="13">
    <source>
        <dbReference type="PROSITE" id="PS51352"/>
    </source>
</evidence>
<comment type="caution">
    <text evidence="14">The sequence shown here is derived from an EMBL/GenBank/DDBJ whole genome shotgun (WGS) entry which is preliminary data.</text>
</comment>
<dbReference type="Gene3D" id="3.40.30.10">
    <property type="entry name" value="Glutaredoxin"/>
    <property type="match status" value="4"/>
</dbReference>
<dbReference type="NCBIfam" id="TIGR01126">
    <property type="entry name" value="pdi_dom"/>
    <property type="match status" value="2"/>
</dbReference>
<evidence type="ECO:0000313" key="15">
    <source>
        <dbReference type="Proteomes" id="UP001162131"/>
    </source>
</evidence>
<comment type="subcellular location">
    <subcellularLocation>
        <location evidence="2">Endoplasmic reticulum lumen</location>
    </subcellularLocation>
</comment>
<feature type="domain" description="Thioredoxin" evidence="13">
    <location>
        <begin position="6"/>
        <end position="130"/>
    </location>
</feature>
<evidence type="ECO:0000256" key="9">
    <source>
        <dbReference type="ARBA" id="ARBA00023235"/>
    </source>
</evidence>
<dbReference type="InterPro" id="IPR057305">
    <property type="entry name" value="Thioredox_PDIA6_C"/>
</dbReference>
<dbReference type="InterPro" id="IPR017937">
    <property type="entry name" value="Thioredoxin_CS"/>
</dbReference>
<dbReference type="InterPro" id="IPR005788">
    <property type="entry name" value="PDI_thioredoxin-like_dom"/>
</dbReference>
<comment type="catalytic activity">
    <reaction evidence="1">
        <text>Catalyzes the rearrangement of -S-S- bonds in proteins.</text>
        <dbReference type="EC" id="5.3.4.1"/>
    </reaction>
</comment>
<dbReference type="AlphaFoldDB" id="A0AAU9J021"/>
<feature type="signal peptide" evidence="12">
    <location>
        <begin position="1"/>
        <end position="22"/>
    </location>
</feature>
<dbReference type="CDD" id="cd03001">
    <property type="entry name" value="PDI_a_P5"/>
    <property type="match status" value="2"/>
</dbReference>
<keyword evidence="7" id="KW-0256">Endoplasmic reticulum</keyword>
<evidence type="ECO:0000256" key="11">
    <source>
        <dbReference type="RuleBase" id="RU004208"/>
    </source>
</evidence>
<feature type="domain" description="Thioredoxin" evidence="13">
    <location>
        <begin position="132"/>
        <end position="251"/>
    </location>
</feature>
<dbReference type="InterPro" id="IPR036249">
    <property type="entry name" value="Thioredoxin-like_sf"/>
</dbReference>
<protein>
    <recommendedName>
        <fullName evidence="4">protein disulfide-isomerase</fullName>
        <ecNumber evidence="4">5.3.4.1</ecNumber>
    </recommendedName>
</protein>
<accession>A0AAU9J021</accession>
<dbReference type="GO" id="GO:0034976">
    <property type="term" value="P:response to endoplasmic reticulum stress"/>
    <property type="evidence" value="ECO:0007669"/>
    <property type="project" value="TreeGrafter"/>
</dbReference>
<evidence type="ECO:0000256" key="5">
    <source>
        <dbReference type="ARBA" id="ARBA00022729"/>
    </source>
</evidence>
<reference evidence="14" key="1">
    <citation type="submission" date="2021-09" db="EMBL/GenBank/DDBJ databases">
        <authorList>
            <consortium name="AG Swart"/>
            <person name="Singh M."/>
            <person name="Singh A."/>
            <person name="Seah K."/>
            <person name="Emmerich C."/>
        </authorList>
    </citation>
    <scope>NUCLEOTIDE SEQUENCE</scope>
    <source>
        <strain evidence="14">ATCC30299</strain>
    </source>
</reference>
<evidence type="ECO:0000256" key="12">
    <source>
        <dbReference type="SAM" id="SignalP"/>
    </source>
</evidence>
<dbReference type="PRINTS" id="PR00421">
    <property type="entry name" value="THIOREDOXIN"/>
</dbReference>
<keyword evidence="15" id="KW-1185">Reference proteome</keyword>
<dbReference type="Pfam" id="PF24541">
    <property type="entry name" value="Thioredox_PDIA6_C"/>
    <property type="match status" value="1"/>
</dbReference>
<dbReference type="PANTHER" id="PTHR45815">
    <property type="entry name" value="PROTEIN DISULFIDE-ISOMERASE A6"/>
    <property type="match status" value="1"/>
</dbReference>
<evidence type="ECO:0000256" key="10">
    <source>
        <dbReference type="ARBA" id="ARBA00023284"/>
    </source>
</evidence>
<evidence type="ECO:0000313" key="14">
    <source>
        <dbReference type="EMBL" id="CAG9317276.1"/>
    </source>
</evidence>
<dbReference type="Pfam" id="PF00085">
    <property type="entry name" value="Thioredoxin"/>
    <property type="match status" value="3"/>
</dbReference>
<evidence type="ECO:0000256" key="2">
    <source>
        <dbReference type="ARBA" id="ARBA00004319"/>
    </source>
</evidence>
<gene>
    <name evidence="14" type="ORF">BSTOLATCC_MIC18529</name>
</gene>
<keyword evidence="6" id="KW-0677">Repeat</keyword>
<dbReference type="PROSITE" id="PS51352">
    <property type="entry name" value="THIOREDOXIN_2"/>
    <property type="match status" value="3"/>
</dbReference>
<dbReference type="PROSITE" id="PS00194">
    <property type="entry name" value="THIOREDOXIN_1"/>
    <property type="match status" value="3"/>
</dbReference>
<dbReference type="GO" id="GO:0003756">
    <property type="term" value="F:protein disulfide isomerase activity"/>
    <property type="evidence" value="ECO:0007669"/>
    <property type="project" value="UniProtKB-EC"/>
</dbReference>
<evidence type="ECO:0000256" key="6">
    <source>
        <dbReference type="ARBA" id="ARBA00022737"/>
    </source>
</evidence>
<evidence type="ECO:0000256" key="8">
    <source>
        <dbReference type="ARBA" id="ARBA00023157"/>
    </source>
</evidence>
<evidence type="ECO:0000256" key="7">
    <source>
        <dbReference type="ARBA" id="ARBA00022824"/>
    </source>
</evidence>
<dbReference type="EC" id="5.3.4.1" evidence="4"/>
<feature type="chain" id="PRO_5043818359" description="protein disulfide-isomerase" evidence="12">
    <location>
        <begin position="23"/>
        <end position="529"/>
    </location>
</feature>
<keyword evidence="5 12" id="KW-0732">Signal</keyword>
<dbReference type="SUPFAM" id="SSF52833">
    <property type="entry name" value="Thioredoxin-like"/>
    <property type="match status" value="3"/>
</dbReference>
<dbReference type="GO" id="GO:0005788">
    <property type="term" value="C:endoplasmic reticulum lumen"/>
    <property type="evidence" value="ECO:0007669"/>
    <property type="project" value="UniProtKB-SubCell"/>
</dbReference>
<evidence type="ECO:0000256" key="1">
    <source>
        <dbReference type="ARBA" id="ARBA00001182"/>
    </source>
</evidence>
<comment type="similarity">
    <text evidence="3 11">Belongs to the protein disulfide isomerase family.</text>
</comment>
<keyword evidence="8" id="KW-1015">Disulfide bond</keyword>